<evidence type="ECO:0000313" key="3">
    <source>
        <dbReference type="Proteomes" id="UP000276133"/>
    </source>
</evidence>
<dbReference type="Proteomes" id="UP000276133">
    <property type="component" value="Unassembled WGS sequence"/>
</dbReference>
<reference evidence="2 3" key="1">
    <citation type="journal article" date="2018" name="Sci. Rep.">
        <title>Genomic signatures of local adaptation to the degree of environmental predictability in rotifers.</title>
        <authorList>
            <person name="Franch-Gras L."/>
            <person name="Hahn C."/>
            <person name="Garcia-Roger E.M."/>
            <person name="Carmona M.J."/>
            <person name="Serra M."/>
            <person name="Gomez A."/>
        </authorList>
    </citation>
    <scope>NUCLEOTIDE SEQUENCE [LARGE SCALE GENOMIC DNA]</scope>
    <source>
        <strain evidence="2">HYR1</strain>
    </source>
</reference>
<comment type="caution">
    <text evidence="2">The sequence shown here is derived from an EMBL/GenBank/DDBJ whole genome shotgun (WGS) entry which is preliminary data.</text>
</comment>
<gene>
    <name evidence="2" type="ORF">BpHYR1_043544</name>
</gene>
<protein>
    <submittedName>
        <fullName evidence="2">Uncharacterized protein</fullName>
    </submittedName>
</protein>
<feature type="non-terminal residue" evidence="2">
    <location>
        <position position="1"/>
    </location>
</feature>
<name>A0A3M7QFJ7_BRAPC</name>
<dbReference type="EMBL" id="REGN01006382">
    <property type="protein sequence ID" value="RNA09715.1"/>
    <property type="molecule type" value="Genomic_DNA"/>
</dbReference>
<proteinExistence type="predicted"/>
<evidence type="ECO:0000313" key="2">
    <source>
        <dbReference type="EMBL" id="RNA09715.1"/>
    </source>
</evidence>
<sequence length="22" mass="2416">KEAETNPAGRGREPPQPLEIPE</sequence>
<feature type="region of interest" description="Disordered" evidence="1">
    <location>
        <begin position="1"/>
        <end position="22"/>
    </location>
</feature>
<organism evidence="2 3">
    <name type="scientific">Brachionus plicatilis</name>
    <name type="common">Marine rotifer</name>
    <name type="synonym">Brachionus muelleri</name>
    <dbReference type="NCBI Taxonomy" id="10195"/>
    <lineage>
        <taxon>Eukaryota</taxon>
        <taxon>Metazoa</taxon>
        <taxon>Spiralia</taxon>
        <taxon>Gnathifera</taxon>
        <taxon>Rotifera</taxon>
        <taxon>Eurotatoria</taxon>
        <taxon>Monogononta</taxon>
        <taxon>Pseudotrocha</taxon>
        <taxon>Ploima</taxon>
        <taxon>Brachionidae</taxon>
        <taxon>Brachionus</taxon>
    </lineage>
</organism>
<evidence type="ECO:0000256" key="1">
    <source>
        <dbReference type="SAM" id="MobiDB-lite"/>
    </source>
</evidence>
<accession>A0A3M7QFJ7</accession>
<keyword evidence="3" id="KW-1185">Reference proteome</keyword>
<dbReference type="AlphaFoldDB" id="A0A3M7QFJ7"/>